<dbReference type="HOGENOM" id="CLU_110811_0_0_1"/>
<dbReference type="EMBL" id="KL198006">
    <property type="protein sequence ID" value="KDQ30061.1"/>
    <property type="molecule type" value="Genomic_DNA"/>
</dbReference>
<dbReference type="VEuPathDB" id="FungiDB:PLEOSDRAFT_154771"/>
<evidence type="ECO:0000256" key="1">
    <source>
        <dbReference type="SAM" id="Phobius"/>
    </source>
</evidence>
<sequence length="162" mass="18217">MGSDVDFVQDDHMTRQDFVEISQYFGELSSALHEAAEINKQIFDSLLSEGRLDRNAETGRSGRGSPAFHDSAGDEAVLLRVFDAIDSNSRFKETRATGGGSRLTVAGRDWSIQHEDYGLSRHLEVAMCLYLTILFFHIILLLVRSPRCSRNPRDAARVDRIE</sequence>
<dbReference type="Proteomes" id="UP000027073">
    <property type="component" value="Unassembled WGS sequence"/>
</dbReference>
<evidence type="ECO:0000313" key="3">
    <source>
        <dbReference type="Proteomes" id="UP000027073"/>
    </source>
</evidence>
<reference evidence="3" key="1">
    <citation type="journal article" date="2014" name="Proc. Natl. Acad. Sci. U.S.A.">
        <title>Extensive sampling of basidiomycete genomes demonstrates inadequacy of the white-rot/brown-rot paradigm for wood decay fungi.</title>
        <authorList>
            <person name="Riley R."/>
            <person name="Salamov A.A."/>
            <person name="Brown D.W."/>
            <person name="Nagy L.G."/>
            <person name="Floudas D."/>
            <person name="Held B.W."/>
            <person name="Levasseur A."/>
            <person name="Lombard V."/>
            <person name="Morin E."/>
            <person name="Otillar R."/>
            <person name="Lindquist E.A."/>
            <person name="Sun H."/>
            <person name="LaButti K.M."/>
            <person name="Schmutz J."/>
            <person name="Jabbour D."/>
            <person name="Luo H."/>
            <person name="Baker S.E."/>
            <person name="Pisabarro A.G."/>
            <person name="Walton J.D."/>
            <person name="Blanchette R.A."/>
            <person name="Henrissat B."/>
            <person name="Martin F."/>
            <person name="Cullen D."/>
            <person name="Hibbett D.S."/>
            <person name="Grigoriev I.V."/>
        </authorList>
    </citation>
    <scope>NUCLEOTIDE SEQUENCE [LARGE SCALE GENOMIC DNA]</scope>
    <source>
        <strain evidence="3">PC15</strain>
    </source>
</reference>
<keyword evidence="1" id="KW-0812">Transmembrane</keyword>
<dbReference type="InParanoid" id="A0A067P2G1"/>
<organism evidence="2 3">
    <name type="scientific">Pleurotus ostreatus (strain PC15)</name>
    <name type="common">Oyster mushroom</name>
    <dbReference type="NCBI Taxonomy" id="1137138"/>
    <lineage>
        <taxon>Eukaryota</taxon>
        <taxon>Fungi</taxon>
        <taxon>Dikarya</taxon>
        <taxon>Basidiomycota</taxon>
        <taxon>Agaricomycotina</taxon>
        <taxon>Agaricomycetes</taxon>
        <taxon>Agaricomycetidae</taxon>
        <taxon>Agaricales</taxon>
        <taxon>Pleurotineae</taxon>
        <taxon>Pleurotaceae</taxon>
        <taxon>Pleurotus</taxon>
    </lineage>
</organism>
<proteinExistence type="predicted"/>
<keyword evidence="1" id="KW-1133">Transmembrane helix</keyword>
<keyword evidence="1" id="KW-0472">Membrane</keyword>
<protein>
    <submittedName>
        <fullName evidence="2">Uncharacterized protein</fullName>
    </submittedName>
</protein>
<name>A0A067P2G1_PLEO1</name>
<gene>
    <name evidence="2" type="ORF">PLEOSDRAFT_154771</name>
</gene>
<dbReference type="AlphaFoldDB" id="A0A067P2G1"/>
<accession>A0A067P2G1</accession>
<evidence type="ECO:0000313" key="2">
    <source>
        <dbReference type="EMBL" id="KDQ30061.1"/>
    </source>
</evidence>
<feature type="transmembrane region" description="Helical" evidence="1">
    <location>
        <begin position="123"/>
        <end position="143"/>
    </location>
</feature>